<accession>A0ABM7DQH5</accession>
<keyword evidence="3" id="KW-1185">Reference proteome</keyword>
<dbReference type="InterPro" id="IPR024478">
    <property type="entry name" value="HlyB_4HB_MCP"/>
</dbReference>
<protein>
    <submittedName>
        <fullName evidence="2">Four helix bundle sensory module for signal transduction</fullName>
    </submittedName>
</protein>
<reference evidence="3" key="1">
    <citation type="submission" date="2017-03" db="EMBL/GenBank/DDBJ databases">
        <title>Full genome sequence of a non-lethal Shewanella isolate that potentiates virulence of Vibio parahaemolyticus causing acute hepatopancreatic necrosis disease (AHPND) in shrimp.</title>
        <authorList>
            <person name="Prachumwat A."/>
            <person name="Sritunyalucksana K."/>
        </authorList>
    </citation>
    <scope>NUCLEOTIDE SEQUENCE [LARGE SCALE GENOMIC DNA]</scope>
    <source>
        <strain evidence="3">TH2012</strain>
    </source>
</reference>
<dbReference type="EMBL" id="CP020373">
    <property type="protein sequence ID" value="AZQ11942.1"/>
    <property type="molecule type" value="Genomic_DNA"/>
</dbReference>
<name>A0ABM7DQH5_9GAMM</name>
<evidence type="ECO:0000259" key="1">
    <source>
        <dbReference type="Pfam" id="PF12729"/>
    </source>
</evidence>
<organism evidence="2 3">
    <name type="scientific">Shewanella khirikhana</name>
    <dbReference type="NCBI Taxonomy" id="1965282"/>
    <lineage>
        <taxon>Bacteria</taxon>
        <taxon>Pseudomonadati</taxon>
        <taxon>Pseudomonadota</taxon>
        <taxon>Gammaproteobacteria</taxon>
        <taxon>Alteromonadales</taxon>
        <taxon>Shewanellaceae</taxon>
        <taxon>Shewanella</taxon>
    </lineage>
</organism>
<gene>
    <name evidence="2" type="ORF">STH12_02873</name>
</gene>
<dbReference type="Proteomes" id="UP000278437">
    <property type="component" value="Chromosome"/>
</dbReference>
<feature type="domain" description="Chemotaxis methyl-accepting receptor HlyB-like 4HB MCP" evidence="1">
    <location>
        <begin position="4"/>
        <end position="168"/>
    </location>
</feature>
<dbReference type="Pfam" id="PF12729">
    <property type="entry name" value="4HB_MCP_1"/>
    <property type="match status" value="1"/>
</dbReference>
<proteinExistence type="predicted"/>
<sequence length="240" mass="26835">MFTSVKSRLISGIVVLLLLLSVIAATGLYYVFRLDDSITNLSDDVAPTIENTDDMIASLWERGKVANEIMASESMTEMAQLRQQMPALEKVFNDSRAAMQGLLTEAEQQTIQQAVDANTLLGQNFELMYQAHFAELEEEEKGKRLLAEFDDKGAQIITALDEFAQENEDEMAKAIERSSELVKRSGATLADINEILVDLFAHDYPVVEAALKLQRYVMEMQDTAGEYLAEEDASKLPDIR</sequence>
<evidence type="ECO:0000313" key="2">
    <source>
        <dbReference type="EMBL" id="AZQ11942.1"/>
    </source>
</evidence>
<evidence type="ECO:0000313" key="3">
    <source>
        <dbReference type="Proteomes" id="UP000278437"/>
    </source>
</evidence>
<dbReference type="RefSeq" id="WP_164551218.1">
    <property type="nucleotide sequence ID" value="NZ_CP020373.1"/>
</dbReference>